<gene>
    <name evidence="1" type="ORF">LEP1GSC116_1016</name>
</gene>
<evidence type="ECO:0000313" key="2">
    <source>
        <dbReference type="Proteomes" id="UP000012092"/>
    </source>
</evidence>
<evidence type="ECO:0000313" key="1">
    <source>
        <dbReference type="EMBL" id="EMO06337.1"/>
    </source>
</evidence>
<proteinExistence type="predicted"/>
<comment type="caution">
    <text evidence="1">The sequence shown here is derived from an EMBL/GenBank/DDBJ whole genome shotgun (WGS) entry which is preliminary data.</text>
</comment>
<reference evidence="1 2" key="1">
    <citation type="submission" date="2013-01" db="EMBL/GenBank/DDBJ databases">
        <authorList>
            <person name="Harkins D.M."/>
            <person name="Durkin A.S."/>
            <person name="Brinkac L.M."/>
            <person name="Haft D.H."/>
            <person name="Selengut J.D."/>
            <person name="Sanka R."/>
            <person name="DePew J."/>
            <person name="Purushe J."/>
            <person name="Picardeau M."/>
            <person name="Werts C."/>
            <person name="Goarant C."/>
            <person name="Vinetz J.M."/>
            <person name="Sutton G.G."/>
            <person name="Nierman W.C."/>
            <person name="Fouts D.E."/>
        </authorList>
    </citation>
    <scope>NUCLEOTIDE SEQUENCE [LARGE SCALE GENOMIC DNA]</scope>
    <source>
        <strain evidence="1 2">Verdun HP</strain>
    </source>
</reference>
<dbReference type="EMBL" id="AHNZ02000271">
    <property type="protein sequence ID" value="EMO06337.1"/>
    <property type="molecule type" value="Genomic_DNA"/>
</dbReference>
<sequence length="63" mass="7142">MKTLGDILIEEGIISEKDLEDSLKVQKKTTFHSVISFRKKESPEKQIFSAPYPNSINSNSEKS</sequence>
<dbReference type="AlphaFoldDB" id="M6RDS6"/>
<organism evidence="1 2">
    <name type="scientific">Leptospira interrogans serovar Icterohaemorrhagiae str. Verdun HP</name>
    <dbReference type="NCBI Taxonomy" id="1049910"/>
    <lineage>
        <taxon>Bacteria</taxon>
        <taxon>Pseudomonadati</taxon>
        <taxon>Spirochaetota</taxon>
        <taxon>Spirochaetia</taxon>
        <taxon>Leptospirales</taxon>
        <taxon>Leptospiraceae</taxon>
        <taxon>Leptospira</taxon>
    </lineage>
</organism>
<name>M6RDS6_LEPIR</name>
<evidence type="ECO:0008006" key="3">
    <source>
        <dbReference type="Google" id="ProtNLM"/>
    </source>
</evidence>
<accession>M6RDS6</accession>
<protein>
    <recommendedName>
        <fullName evidence="3">Type II secretion system protein GspE N-terminal domain-containing protein</fullName>
    </recommendedName>
</protein>
<dbReference type="Proteomes" id="UP000012092">
    <property type="component" value="Unassembled WGS sequence"/>
</dbReference>